<dbReference type="AlphaFoldDB" id="A0A1H6Q8U1"/>
<feature type="transmembrane region" description="Helical" evidence="7">
    <location>
        <begin position="147"/>
        <end position="174"/>
    </location>
</feature>
<sequence>MVFEIWVTFLLAICVVSLSPGAGAVAAMSTGLNFGFPAALWTLAGLQCALILQVCLVALGLGIILNTSMIIFEIIKYLGILYLVFLAAQNWFITPRSLENQQQPTQAYNAHKLFIKAMLINLSNPKAIIFMLAVLPQFIQLQDPLLTQYLVMILTMISVDLLVMGAYATFAYRVLNLLKKPSHQTLLNRSFSCMFLLAASALFWFEPSST</sequence>
<keyword evidence="5 7" id="KW-1133">Transmembrane helix</keyword>
<dbReference type="PANTHER" id="PTHR30086">
    <property type="entry name" value="ARGININE EXPORTER PROTEIN ARGO"/>
    <property type="match status" value="1"/>
</dbReference>
<dbReference type="GO" id="GO:0005886">
    <property type="term" value="C:plasma membrane"/>
    <property type="evidence" value="ECO:0007669"/>
    <property type="project" value="UniProtKB-SubCell"/>
</dbReference>
<dbReference type="GO" id="GO:0042970">
    <property type="term" value="F:homoserine transmembrane transporter activity"/>
    <property type="evidence" value="ECO:0007669"/>
    <property type="project" value="TreeGrafter"/>
</dbReference>
<dbReference type="InterPro" id="IPR001123">
    <property type="entry name" value="LeuE-type"/>
</dbReference>
<feature type="transmembrane region" description="Helical" evidence="7">
    <location>
        <begin position="39"/>
        <end position="65"/>
    </location>
</feature>
<proteinExistence type="inferred from homology"/>
<dbReference type="OrthoDB" id="9804822at2"/>
<protein>
    <submittedName>
        <fullName evidence="8">Homoserine/homoserine lactone efflux protein</fullName>
    </submittedName>
</protein>
<evidence type="ECO:0000256" key="5">
    <source>
        <dbReference type="ARBA" id="ARBA00022989"/>
    </source>
</evidence>
<keyword evidence="6 7" id="KW-0472">Membrane</keyword>
<dbReference type="RefSeq" id="WP_093307586.1">
    <property type="nucleotide sequence ID" value="NZ_FNYH01000001.1"/>
</dbReference>
<evidence type="ECO:0000256" key="2">
    <source>
        <dbReference type="ARBA" id="ARBA00007928"/>
    </source>
</evidence>
<comment type="similarity">
    <text evidence="2">Belongs to the Rht family.</text>
</comment>
<feature type="transmembrane region" description="Helical" evidence="7">
    <location>
        <begin position="113"/>
        <end position="135"/>
    </location>
</feature>
<dbReference type="STRING" id="64971.SAMN05421831_10110"/>
<gene>
    <name evidence="8" type="ORF">SAMN05421831_10110</name>
</gene>
<dbReference type="EMBL" id="FNYH01000001">
    <property type="protein sequence ID" value="SEI37244.1"/>
    <property type="molecule type" value="Genomic_DNA"/>
</dbReference>
<keyword evidence="9" id="KW-1185">Reference proteome</keyword>
<evidence type="ECO:0000313" key="8">
    <source>
        <dbReference type="EMBL" id="SEI37244.1"/>
    </source>
</evidence>
<evidence type="ECO:0000256" key="6">
    <source>
        <dbReference type="ARBA" id="ARBA00023136"/>
    </source>
</evidence>
<evidence type="ECO:0000256" key="7">
    <source>
        <dbReference type="SAM" id="Phobius"/>
    </source>
</evidence>
<name>A0A1H6Q8U1_9GAMM</name>
<keyword evidence="4 7" id="KW-0812">Transmembrane</keyword>
<feature type="transmembrane region" description="Helical" evidence="7">
    <location>
        <begin position="77"/>
        <end position="93"/>
    </location>
</feature>
<evidence type="ECO:0000256" key="4">
    <source>
        <dbReference type="ARBA" id="ARBA00022692"/>
    </source>
</evidence>
<dbReference type="Proteomes" id="UP000242999">
    <property type="component" value="Unassembled WGS sequence"/>
</dbReference>
<keyword evidence="3" id="KW-1003">Cell membrane</keyword>
<reference evidence="9" key="1">
    <citation type="submission" date="2016-10" db="EMBL/GenBank/DDBJ databases">
        <authorList>
            <person name="Varghese N."/>
            <person name="Submissions S."/>
        </authorList>
    </citation>
    <scope>NUCLEOTIDE SEQUENCE [LARGE SCALE GENOMIC DNA]</scope>
    <source>
        <strain evidence="9">DSM 7165</strain>
    </source>
</reference>
<feature type="transmembrane region" description="Helical" evidence="7">
    <location>
        <begin position="186"/>
        <end position="205"/>
    </location>
</feature>
<evidence type="ECO:0000256" key="1">
    <source>
        <dbReference type="ARBA" id="ARBA00004651"/>
    </source>
</evidence>
<organism evidence="8 9">
    <name type="scientific">Allopseudospirillum japonicum</name>
    <dbReference type="NCBI Taxonomy" id="64971"/>
    <lineage>
        <taxon>Bacteria</taxon>
        <taxon>Pseudomonadati</taxon>
        <taxon>Pseudomonadota</taxon>
        <taxon>Gammaproteobacteria</taxon>
        <taxon>Oceanospirillales</taxon>
        <taxon>Oceanospirillaceae</taxon>
        <taxon>Allopseudospirillum</taxon>
    </lineage>
</organism>
<evidence type="ECO:0000313" key="9">
    <source>
        <dbReference type="Proteomes" id="UP000242999"/>
    </source>
</evidence>
<dbReference type="PIRSF" id="PIRSF006324">
    <property type="entry name" value="LeuE"/>
    <property type="match status" value="1"/>
</dbReference>
<dbReference type="PANTHER" id="PTHR30086:SF14">
    <property type="entry name" value="HOMOSERINE_HOMOSERINE LACTONE EFFLUX PROTEIN"/>
    <property type="match status" value="1"/>
</dbReference>
<dbReference type="Pfam" id="PF01810">
    <property type="entry name" value="LysE"/>
    <property type="match status" value="1"/>
</dbReference>
<comment type="subcellular location">
    <subcellularLocation>
        <location evidence="1">Cell membrane</location>
        <topology evidence="1">Multi-pass membrane protein</topology>
    </subcellularLocation>
</comment>
<evidence type="ECO:0000256" key="3">
    <source>
        <dbReference type="ARBA" id="ARBA00022475"/>
    </source>
</evidence>
<accession>A0A1H6Q8U1</accession>